<dbReference type="SMART" id="SM01152">
    <property type="entry name" value="DUF167"/>
    <property type="match status" value="1"/>
</dbReference>
<dbReference type="GO" id="GO:0005737">
    <property type="term" value="C:cytoplasm"/>
    <property type="evidence" value="ECO:0007669"/>
    <property type="project" value="TreeGrafter"/>
</dbReference>
<dbReference type="AlphaFoldDB" id="A0A853IVX0"/>
<organism evidence="3 4">
    <name type="scientific">Ottowia beijingensis</name>
    <dbReference type="NCBI Taxonomy" id="1207057"/>
    <lineage>
        <taxon>Bacteria</taxon>
        <taxon>Pseudomonadati</taxon>
        <taxon>Pseudomonadota</taxon>
        <taxon>Betaproteobacteria</taxon>
        <taxon>Burkholderiales</taxon>
        <taxon>Comamonadaceae</taxon>
        <taxon>Ottowia</taxon>
    </lineage>
</organism>
<dbReference type="InterPro" id="IPR003746">
    <property type="entry name" value="DUF167"/>
</dbReference>
<evidence type="ECO:0000313" key="3">
    <source>
        <dbReference type="EMBL" id="NZA00668.1"/>
    </source>
</evidence>
<dbReference type="EMBL" id="JACCKX010000001">
    <property type="protein sequence ID" value="NZA00668.1"/>
    <property type="molecule type" value="Genomic_DNA"/>
</dbReference>
<dbReference type="InterPro" id="IPR036591">
    <property type="entry name" value="YggU-like_sf"/>
</dbReference>
<dbReference type="HAMAP" id="MF_00634">
    <property type="entry name" value="UPF0235"/>
    <property type="match status" value="1"/>
</dbReference>
<reference evidence="3 4" key="1">
    <citation type="submission" date="2020-07" db="EMBL/GenBank/DDBJ databases">
        <authorList>
            <person name="Maaloum M."/>
        </authorList>
    </citation>
    <scope>NUCLEOTIDE SEQUENCE [LARGE SCALE GENOMIC DNA]</scope>
    <source>
        <strain evidence="3 4">GCS-AN-3</strain>
    </source>
</reference>
<gene>
    <name evidence="3" type="ORF">H0I39_00710</name>
</gene>
<evidence type="ECO:0000313" key="4">
    <source>
        <dbReference type="Proteomes" id="UP000589716"/>
    </source>
</evidence>
<dbReference type="SUPFAM" id="SSF69786">
    <property type="entry name" value="YggU-like"/>
    <property type="match status" value="1"/>
</dbReference>
<sequence>MRAMHVLKLPIHATPGAKRTEAAGAHGDALRVRLGAPPVDGKANAALIDWAAAAFGVPKKQVELLHGAAGRQKVLGLHFADAAALAAARAQVARWMAGGAQAGA</sequence>
<comment type="similarity">
    <text evidence="1 2">Belongs to the UPF0235 family.</text>
</comment>
<name>A0A853IVX0_9BURK</name>
<dbReference type="NCBIfam" id="TIGR00251">
    <property type="entry name" value="DUF167 family protein"/>
    <property type="match status" value="1"/>
</dbReference>
<dbReference type="Proteomes" id="UP000589716">
    <property type="component" value="Unassembled WGS sequence"/>
</dbReference>
<comment type="caution">
    <text evidence="3">The sequence shown here is derived from an EMBL/GenBank/DDBJ whole genome shotgun (WGS) entry which is preliminary data.</text>
</comment>
<keyword evidence="4" id="KW-1185">Reference proteome</keyword>
<dbReference type="RefSeq" id="WP_180549223.1">
    <property type="nucleotide sequence ID" value="NZ_JACCKX010000001.1"/>
</dbReference>
<protein>
    <recommendedName>
        <fullName evidence="2">UPF0235 protein H0I39_00710</fullName>
    </recommendedName>
</protein>
<evidence type="ECO:0000256" key="1">
    <source>
        <dbReference type="ARBA" id="ARBA00010364"/>
    </source>
</evidence>
<evidence type="ECO:0000256" key="2">
    <source>
        <dbReference type="HAMAP-Rule" id="MF_00634"/>
    </source>
</evidence>
<dbReference type="PANTHER" id="PTHR13420:SF7">
    <property type="entry name" value="UPF0235 PROTEIN C15ORF40"/>
    <property type="match status" value="1"/>
</dbReference>
<dbReference type="PANTHER" id="PTHR13420">
    <property type="entry name" value="UPF0235 PROTEIN C15ORF40"/>
    <property type="match status" value="1"/>
</dbReference>
<dbReference type="Gene3D" id="3.30.1200.10">
    <property type="entry name" value="YggU-like"/>
    <property type="match status" value="1"/>
</dbReference>
<dbReference type="Pfam" id="PF02594">
    <property type="entry name" value="DUF167"/>
    <property type="match status" value="1"/>
</dbReference>
<proteinExistence type="inferred from homology"/>
<accession>A0A853IVX0</accession>